<proteinExistence type="predicted"/>
<dbReference type="EMBL" id="BAAAQW010000003">
    <property type="protein sequence ID" value="GAA2198749.1"/>
    <property type="molecule type" value="Genomic_DNA"/>
</dbReference>
<evidence type="ECO:0000256" key="1">
    <source>
        <dbReference type="SAM" id="Phobius"/>
    </source>
</evidence>
<comment type="caution">
    <text evidence="3">The sequence shown here is derived from an EMBL/GenBank/DDBJ whole genome shotgun (WGS) entry which is preliminary data.</text>
</comment>
<feature type="transmembrane region" description="Helical" evidence="1">
    <location>
        <begin position="23"/>
        <end position="43"/>
    </location>
</feature>
<feature type="domain" description="Putative Flp pilus-assembly TadG-like N-terminal" evidence="2">
    <location>
        <begin position="22"/>
        <end position="68"/>
    </location>
</feature>
<dbReference type="RefSeq" id="WP_344298819.1">
    <property type="nucleotide sequence ID" value="NZ_BAAAQW010000003.1"/>
</dbReference>
<evidence type="ECO:0000259" key="2">
    <source>
        <dbReference type="Pfam" id="PF13400"/>
    </source>
</evidence>
<dbReference type="Proteomes" id="UP001500432">
    <property type="component" value="Unassembled WGS sequence"/>
</dbReference>
<evidence type="ECO:0000313" key="4">
    <source>
        <dbReference type="Proteomes" id="UP001500432"/>
    </source>
</evidence>
<sequence>MRRLTQTPPPRTHDAAAHPERGAVAVLTAILMVVLLGFAALAVDGGMLYAKRGELQNGADAAAIAVAQKCAASLTDPLCSSTSSLASSLAQSNTALGRGGIASLTVNGTARTATATTQPLEPGSQPGSVALYFARVLGINSAVVGARAQASWGSPSTGLAAFPLAFSVCQLQGKAIDGSLQLIQSFGSGVNPSCTYGTPGQPSQVVPGGFGWLQQNPNQCGASINVAASIGGSQPGASGPDYCDSLLKGWIAALQAGQRVVVLLPVFTAVSGTGKGAVYTLAGFAAFSVKGWNFGGNVPNYYNNTAPGGDASLTCSNNCKGIIGRFVTYVALDNKYEVGPSTTFGATIVRLSQ</sequence>
<reference evidence="4" key="1">
    <citation type="journal article" date="2019" name="Int. J. Syst. Evol. Microbiol.">
        <title>The Global Catalogue of Microorganisms (GCM) 10K type strain sequencing project: providing services to taxonomists for standard genome sequencing and annotation.</title>
        <authorList>
            <consortium name="The Broad Institute Genomics Platform"/>
            <consortium name="The Broad Institute Genome Sequencing Center for Infectious Disease"/>
            <person name="Wu L."/>
            <person name="Ma J."/>
        </authorList>
    </citation>
    <scope>NUCLEOTIDE SEQUENCE [LARGE SCALE GENOMIC DNA]</scope>
    <source>
        <strain evidence="4">JCM 16034</strain>
    </source>
</reference>
<gene>
    <name evidence="3" type="ORF">GCM10009849_12630</name>
</gene>
<keyword evidence="4" id="KW-1185">Reference proteome</keyword>
<dbReference type="Pfam" id="PF13400">
    <property type="entry name" value="Tad"/>
    <property type="match status" value="1"/>
</dbReference>
<accession>A0ABP5NGS3</accession>
<keyword evidence="1" id="KW-0472">Membrane</keyword>
<keyword evidence="1" id="KW-1133">Transmembrane helix</keyword>
<name>A0ABP5NGS3_9MICC</name>
<keyword evidence="1" id="KW-0812">Transmembrane</keyword>
<dbReference type="InterPro" id="IPR028087">
    <property type="entry name" value="Tad_N"/>
</dbReference>
<evidence type="ECO:0000313" key="3">
    <source>
        <dbReference type="EMBL" id="GAA2198749.1"/>
    </source>
</evidence>
<protein>
    <recommendedName>
        <fullName evidence="2">Putative Flp pilus-assembly TadG-like N-terminal domain-containing protein</fullName>
    </recommendedName>
</protein>
<organism evidence="3 4">
    <name type="scientific">Sinomonas flava</name>
    <dbReference type="NCBI Taxonomy" id="496857"/>
    <lineage>
        <taxon>Bacteria</taxon>
        <taxon>Bacillati</taxon>
        <taxon>Actinomycetota</taxon>
        <taxon>Actinomycetes</taxon>
        <taxon>Micrococcales</taxon>
        <taxon>Micrococcaceae</taxon>
        <taxon>Sinomonas</taxon>
    </lineage>
</organism>